<proteinExistence type="predicted"/>
<evidence type="ECO:0000256" key="4">
    <source>
        <dbReference type="ARBA" id="ARBA00023136"/>
    </source>
</evidence>
<sequence length="322" mass="36243">MFLSLDHFLLQFLSSDDAHSTYSLVEDLFGEIIDILLLISNWLTVAVAVERYLAICFPLYVRCFSHRAQKRIVLCIIFTAIILQFPSLAKYWSVLDSLSIALSYFNLWFTRVLVLLIFPCTILICVNVRLIQTIRSSFILKHCAFASTALDCPSNDGSTSECKSNISRSTRPMVPFTLNGSLTRVVGQHASREERAIIINLTCLIAAFFLCQFPFIFLSVAFKLYESDMDNVAFRGANVTLLQKTFLCNKDSINQTLHLPTTSTTNAIASTATVFIGTELDILAYVRALSVIFLMLKGDLYFLLYCGLCGNLSRVLRSFLHL</sequence>
<organism evidence="9">
    <name type="scientific">Hydatigena taeniaeformis</name>
    <name type="common">Feline tapeworm</name>
    <name type="synonym">Taenia taeniaeformis</name>
    <dbReference type="NCBI Taxonomy" id="6205"/>
    <lineage>
        <taxon>Eukaryota</taxon>
        <taxon>Metazoa</taxon>
        <taxon>Spiralia</taxon>
        <taxon>Lophotrochozoa</taxon>
        <taxon>Platyhelminthes</taxon>
        <taxon>Cestoda</taxon>
        <taxon>Eucestoda</taxon>
        <taxon>Cyclophyllidea</taxon>
        <taxon>Taeniidae</taxon>
        <taxon>Hydatigera</taxon>
    </lineage>
</organism>
<dbReference type="WBParaSite" id="TTAC_0000719201-mRNA-1">
    <property type="protein sequence ID" value="TTAC_0000719201-mRNA-1"/>
    <property type="gene ID" value="TTAC_0000719201"/>
</dbReference>
<dbReference type="STRING" id="6205.A0A0R3X1T2"/>
<dbReference type="Gene3D" id="1.20.1070.10">
    <property type="entry name" value="Rhodopsin 7-helix transmembrane proteins"/>
    <property type="match status" value="1"/>
</dbReference>
<comment type="subcellular location">
    <subcellularLocation>
        <location evidence="1">Membrane</location>
    </subcellularLocation>
</comment>
<feature type="domain" description="G-protein coupled receptors family 1 profile" evidence="6">
    <location>
        <begin position="1"/>
        <end position="285"/>
    </location>
</feature>
<dbReference type="PROSITE" id="PS50262">
    <property type="entry name" value="G_PROTEIN_RECEP_F1_2"/>
    <property type="match status" value="1"/>
</dbReference>
<feature type="transmembrane region" description="Helical" evidence="5">
    <location>
        <begin position="72"/>
        <end position="92"/>
    </location>
</feature>
<dbReference type="InterPro" id="IPR052954">
    <property type="entry name" value="GPCR-Ligand_Int"/>
</dbReference>
<evidence type="ECO:0000313" key="8">
    <source>
        <dbReference type="Proteomes" id="UP000274429"/>
    </source>
</evidence>
<dbReference type="InterPro" id="IPR000276">
    <property type="entry name" value="GPCR_Rhodpsn"/>
</dbReference>
<evidence type="ECO:0000256" key="1">
    <source>
        <dbReference type="ARBA" id="ARBA00004370"/>
    </source>
</evidence>
<evidence type="ECO:0000256" key="2">
    <source>
        <dbReference type="ARBA" id="ARBA00022692"/>
    </source>
</evidence>
<evidence type="ECO:0000313" key="7">
    <source>
        <dbReference type="EMBL" id="VDM31514.1"/>
    </source>
</evidence>
<feature type="transmembrane region" description="Helical" evidence="5">
    <location>
        <begin position="35"/>
        <end position="60"/>
    </location>
</feature>
<dbReference type="GO" id="GO:0004930">
    <property type="term" value="F:G protein-coupled receptor activity"/>
    <property type="evidence" value="ECO:0007669"/>
    <property type="project" value="InterPro"/>
</dbReference>
<dbReference type="Proteomes" id="UP000274429">
    <property type="component" value="Unassembled WGS sequence"/>
</dbReference>
<dbReference type="Pfam" id="PF00001">
    <property type="entry name" value="7tm_1"/>
    <property type="match status" value="1"/>
</dbReference>
<dbReference type="GO" id="GO:0016020">
    <property type="term" value="C:membrane"/>
    <property type="evidence" value="ECO:0007669"/>
    <property type="project" value="UniProtKB-SubCell"/>
</dbReference>
<dbReference type="EMBL" id="UYWX01020350">
    <property type="protein sequence ID" value="VDM31514.1"/>
    <property type="molecule type" value="Genomic_DNA"/>
</dbReference>
<name>A0A0R3X1T2_HYDTA</name>
<dbReference type="AlphaFoldDB" id="A0A0R3X1T2"/>
<feature type="transmembrane region" description="Helical" evidence="5">
    <location>
        <begin position="112"/>
        <end position="131"/>
    </location>
</feature>
<accession>A0A0R3X1T2</accession>
<evidence type="ECO:0000256" key="5">
    <source>
        <dbReference type="SAM" id="Phobius"/>
    </source>
</evidence>
<evidence type="ECO:0000313" key="9">
    <source>
        <dbReference type="WBParaSite" id="TTAC_0000719201-mRNA-1"/>
    </source>
</evidence>
<keyword evidence="8" id="KW-1185">Reference proteome</keyword>
<gene>
    <name evidence="7" type="ORF">TTAC_LOCUS7177</name>
</gene>
<reference evidence="7 8" key="2">
    <citation type="submission" date="2018-11" db="EMBL/GenBank/DDBJ databases">
        <authorList>
            <consortium name="Pathogen Informatics"/>
        </authorList>
    </citation>
    <scope>NUCLEOTIDE SEQUENCE [LARGE SCALE GENOMIC DNA]</scope>
</reference>
<dbReference type="PANTHER" id="PTHR46641:SF2">
    <property type="entry name" value="FMRFAMIDE RECEPTOR"/>
    <property type="match status" value="1"/>
</dbReference>
<feature type="transmembrane region" description="Helical" evidence="5">
    <location>
        <begin position="197"/>
        <end position="222"/>
    </location>
</feature>
<keyword evidence="4 5" id="KW-0472">Membrane</keyword>
<keyword evidence="3 5" id="KW-1133">Transmembrane helix</keyword>
<keyword evidence="2 5" id="KW-0812">Transmembrane</keyword>
<evidence type="ECO:0000259" key="6">
    <source>
        <dbReference type="PROSITE" id="PS50262"/>
    </source>
</evidence>
<dbReference type="OrthoDB" id="6286129at2759"/>
<dbReference type="PANTHER" id="PTHR46641">
    <property type="entry name" value="FMRFAMIDE RECEPTOR-RELATED"/>
    <property type="match status" value="1"/>
</dbReference>
<feature type="transmembrane region" description="Helical" evidence="5">
    <location>
        <begin position="284"/>
        <end position="308"/>
    </location>
</feature>
<protein>
    <submittedName>
        <fullName evidence="9">G_PROTEIN_RECEP_F1_2 domain-containing protein</fullName>
    </submittedName>
</protein>
<reference evidence="9" key="1">
    <citation type="submission" date="2017-02" db="UniProtKB">
        <authorList>
            <consortium name="WormBaseParasite"/>
        </authorList>
    </citation>
    <scope>IDENTIFICATION</scope>
</reference>
<dbReference type="InterPro" id="IPR017452">
    <property type="entry name" value="GPCR_Rhodpsn_7TM"/>
</dbReference>
<evidence type="ECO:0000256" key="3">
    <source>
        <dbReference type="ARBA" id="ARBA00022989"/>
    </source>
</evidence>
<dbReference type="SUPFAM" id="SSF81321">
    <property type="entry name" value="Family A G protein-coupled receptor-like"/>
    <property type="match status" value="1"/>
</dbReference>